<dbReference type="Proteomes" id="UP000024547">
    <property type="component" value="Unassembled WGS sequence"/>
</dbReference>
<dbReference type="GO" id="GO:0003824">
    <property type="term" value="F:catalytic activity"/>
    <property type="evidence" value="ECO:0007669"/>
    <property type="project" value="InterPro"/>
</dbReference>
<dbReference type="SUPFAM" id="SSF56219">
    <property type="entry name" value="DNase I-like"/>
    <property type="match status" value="1"/>
</dbReference>
<accession>A0A059EC35</accession>
<dbReference type="OrthoDB" id="1398885at2"/>
<comment type="caution">
    <text evidence="2">The sequence shown here is derived from an EMBL/GenBank/DDBJ whole genome shotgun (WGS) entry which is preliminary data.</text>
</comment>
<feature type="domain" description="Endonuclease/exonuclease/phosphatase" evidence="1">
    <location>
        <begin position="56"/>
        <end position="320"/>
    </location>
</feature>
<dbReference type="InterPro" id="IPR036691">
    <property type="entry name" value="Endo/exonu/phosph_ase_sf"/>
</dbReference>
<evidence type="ECO:0000313" key="2">
    <source>
        <dbReference type="EMBL" id="KCZ65165.1"/>
    </source>
</evidence>
<dbReference type="InterPro" id="IPR005135">
    <property type="entry name" value="Endo/exonuclease/phosphatase"/>
</dbReference>
<dbReference type="PANTHER" id="PTHR42834:SF1">
    <property type="entry name" value="ENDONUCLEASE_EXONUCLEASE_PHOSPHATASE FAMILY PROTEIN (AFU_ORTHOLOGUE AFUA_3G09210)"/>
    <property type="match status" value="1"/>
</dbReference>
<dbReference type="PATRIC" id="fig|1280948.3.peg.380"/>
<name>A0A059EC35_9PROT</name>
<dbReference type="STRING" id="1280948.HY36_01925"/>
<dbReference type="EMBL" id="AWFH01000001">
    <property type="protein sequence ID" value="KCZ65165.1"/>
    <property type="molecule type" value="Genomic_DNA"/>
</dbReference>
<dbReference type="Pfam" id="PF03372">
    <property type="entry name" value="Exo_endo_phos"/>
    <property type="match status" value="1"/>
</dbReference>
<dbReference type="RefSeq" id="WP_035547456.1">
    <property type="nucleotide sequence ID" value="NZ_AWFH01000001.1"/>
</dbReference>
<evidence type="ECO:0000259" key="1">
    <source>
        <dbReference type="Pfam" id="PF03372"/>
    </source>
</evidence>
<sequence length="336" mass="37056">MPQIRLATFNCENLMMRCDFARSGLANARSRLTDVDDARIAEQVDAVFDVLSEDDRTLTAQALVAAKAEVCALQEVENLVTLTAFDNRYVSRWAGQPFGQRVLHEGNDSRGIDVGLLSSHPVVFQRSHARATFGRLGIRPPKGASVNDYVFRRDCLEVDIVKEGRQLTLFICHFKSMHGGRKRTASVREAEAQAVRKIVSQRFETPASEDWVILGDFNDYWEVDGKPAPSHGLGPLVGDGFAVDLASRAIADPFDRWTHHYSGDDTYGALDHIFLSPNLAAQNPAANVEIVRAGSPYRAARYDGDRFPGVGWITPKASDHCPMVATLKFEGRAAAP</sequence>
<keyword evidence="3" id="KW-1185">Reference proteome</keyword>
<dbReference type="eggNOG" id="COG2374">
    <property type="taxonomic scope" value="Bacteria"/>
</dbReference>
<protein>
    <recommendedName>
        <fullName evidence="1">Endonuclease/exonuclease/phosphatase domain-containing protein</fullName>
    </recommendedName>
</protein>
<organism evidence="2 3">
    <name type="scientific">Hyphomonas atlantica</name>
    <dbReference type="NCBI Taxonomy" id="1280948"/>
    <lineage>
        <taxon>Bacteria</taxon>
        <taxon>Pseudomonadati</taxon>
        <taxon>Pseudomonadota</taxon>
        <taxon>Alphaproteobacteria</taxon>
        <taxon>Hyphomonadales</taxon>
        <taxon>Hyphomonadaceae</taxon>
        <taxon>Hyphomonas</taxon>
    </lineage>
</organism>
<dbReference type="Gene3D" id="3.60.10.10">
    <property type="entry name" value="Endonuclease/exonuclease/phosphatase"/>
    <property type="match status" value="1"/>
</dbReference>
<evidence type="ECO:0000313" key="3">
    <source>
        <dbReference type="Proteomes" id="UP000024547"/>
    </source>
</evidence>
<dbReference type="AlphaFoldDB" id="A0A059EC35"/>
<dbReference type="PANTHER" id="PTHR42834">
    <property type="entry name" value="ENDONUCLEASE/EXONUCLEASE/PHOSPHATASE FAMILY PROTEIN (AFU_ORTHOLOGUE AFUA_3G09210)"/>
    <property type="match status" value="1"/>
</dbReference>
<proteinExistence type="predicted"/>
<gene>
    <name evidence="2" type="ORF">HY36_01925</name>
</gene>
<reference evidence="2 3" key="1">
    <citation type="journal article" date="2014" name="Antonie Van Leeuwenhoek">
        <title>Hyphomonas beringensis sp. nov. and Hyphomonas chukchiensis sp. nov., isolated from surface seawater of the Bering Sea and Chukchi Sea.</title>
        <authorList>
            <person name="Li C."/>
            <person name="Lai Q."/>
            <person name="Li G."/>
            <person name="Dong C."/>
            <person name="Wang J."/>
            <person name="Liao Y."/>
            <person name="Shao Z."/>
        </authorList>
    </citation>
    <scope>NUCLEOTIDE SEQUENCE [LARGE SCALE GENOMIC DNA]</scope>
    <source>
        <strain evidence="2 3">22II1-22F38</strain>
    </source>
</reference>